<organism evidence="2 3">
    <name type="scientific">Paraburkholderia fynbosensis</name>
    <dbReference type="NCBI Taxonomy" id="1200993"/>
    <lineage>
        <taxon>Bacteria</taxon>
        <taxon>Pseudomonadati</taxon>
        <taxon>Pseudomonadota</taxon>
        <taxon>Betaproteobacteria</taxon>
        <taxon>Burkholderiales</taxon>
        <taxon>Burkholderiaceae</taxon>
        <taxon>Paraburkholderia</taxon>
    </lineage>
</organism>
<dbReference type="EMBL" id="CADIKI010000016">
    <property type="protein sequence ID" value="CAB3800807.1"/>
    <property type="molecule type" value="Genomic_DNA"/>
</dbReference>
<evidence type="ECO:0000256" key="1">
    <source>
        <dbReference type="SAM" id="Phobius"/>
    </source>
</evidence>
<name>A0A6J5GH70_9BURK</name>
<evidence type="ECO:0000313" key="3">
    <source>
        <dbReference type="Proteomes" id="UP000494252"/>
    </source>
</evidence>
<keyword evidence="1" id="KW-1133">Transmembrane helix</keyword>
<keyword evidence="3" id="KW-1185">Reference proteome</keyword>
<proteinExistence type="predicted"/>
<accession>A0A6J5GH70</accession>
<reference evidence="2 3" key="1">
    <citation type="submission" date="2020-04" db="EMBL/GenBank/DDBJ databases">
        <authorList>
            <person name="De Canck E."/>
        </authorList>
    </citation>
    <scope>NUCLEOTIDE SEQUENCE [LARGE SCALE GENOMIC DNA]</scope>
    <source>
        <strain evidence="2 3">LMG 27177</strain>
    </source>
</reference>
<gene>
    <name evidence="2" type="ORF">LMG27177_04891</name>
</gene>
<keyword evidence="1" id="KW-0812">Transmembrane</keyword>
<dbReference type="AlphaFoldDB" id="A0A6J5GH70"/>
<dbReference type="Proteomes" id="UP000494252">
    <property type="component" value="Unassembled WGS sequence"/>
</dbReference>
<keyword evidence="1" id="KW-0472">Membrane</keyword>
<protein>
    <submittedName>
        <fullName evidence="2">Uncharacterized protein</fullName>
    </submittedName>
</protein>
<evidence type="ECO:0000313" key="2">
    <source>
        <dbReference type="EMBL" id="CAB3800807.1"/>
    </source>
</evidence>
<sequence length="207" mass="22239">MIWRSAPSAPTDTALARSAVELEPNATELAADATAAPPIATESVPSAEESASVELVWKYLMPLSKRLGPHASTLAARVARFWLVWYNCPPLTASVLDADEMSPSARWVSLTCAVLSTPPSVTVSRAEESYATMSGELARPFATMLLTMFVTPATLFATSATFWLVWNSCEPFTASMLLALEMSPSVRFVIFVPLAPLSVIRLAAEVS</sequence>
<feature type="transmembrane region" description="Helical" evidence="1">
    <location>
        <begin position="141"/>
        <end position="166"/>
    </location>
</feature>